<dbReference type="InterPro" id="IPR002167">
    <property type="entry name" value="GDC-like"/>
</dbReference>
<keyword evidence="7" id="KW-0496">Mitochondrion</keyword>
<dbReference type="STRING" id="283909.R7VAV2"/>
<evidence type="ECO:0000256" key="9">
    <source>
        <dbReference type="PROSITE-ProRule" id="PRU00282"/>
    </source>
</evidence>
<dbReference type="PRINTS" id="PR00928">
    <property type="entry name" value="GRAVESDC"/>
</dbReference>
<evidence type="ECO:0000256" key="3">
    <source>
        <dbReference type="ARBA" id="ARBA00022448"/>
    </source>
</evidence>
<evidence type="ECO:0000256" key="8">
    <source>
        <dbReference type="ARBA" id="ARBA00023136"/>
    </source>
</evidence>
<keyword evidence="8 9" id="KW-0472">Membrane</keyword>
<evidence type="ECO:0000256" key="7">
    <source>
        <dbReference type="ARBA" id="ARBA00023128"/>
    </source>
</evidence>
<dbReference type="EMBL" id="KB293691">
    <property type="protein sequence ID" value="ELU15657.1"/>
    <property type="molecule type" value="Genomic_DNA"/>
</dbReference>
<feature type="repeat" description="Solcar" evidence="9">
    <location>
        <begin position="221"/>
        <end position="307"/>
    </location>
</feature>
<dbReference type="Proteomes" id="UP000014760">
    <property type="component" value="Unassembled WGS sequence"/>
</dbReference>
<evidence type="ECO:0000256" key="2">
    <source>
        <dbReference type="ARBA" id="ARBA00006375"/>
    </source>
</evidence>
<comment type="subcellular location">
    <subcellularLocation>
        <location evidence="1">Mitochondrion inner membrane</location>
        <topology evidence="1">Multi-pass membrane protein</topology>
    </subcellularLocation>
</comment>
<keyword evidence="3 10" id="KW-0813">Transport</keyword>
<keyword evidence="4 9" id="KW-0812">Transmembrane</keyword>
<dbReference type="OrthoDB" id="270584at2759"/>
<keyword evidence="13" id="KW-1185">Reference proteome</keyword>
<proteinExistence type="inferred from homology"/>
<organism evidence="11">
    <name type="scientific">Capitella teleta</name>
    <name type="common">Polychaete worm</name>
    <dbReference type="NCBI Taxonomy" id="283909"/>
    <lineage>
        <taxon>Eukaryota</taxon>
        <taxon>Metazoa</taxon>
        <taxon>Spiralia</taxon>
        <taxon>Lophotrochozoa</taxon>
        <taxon>Annelida</taxon>
        <taxon>Polychaeta</taxon>
        <taxon>Sedentaria</taxon>
        <taxon>Scolecida</taxon>
        <taxon>Capitellidae</taxon>
        <taxon>Capitella</taxon>
    </lineage>
</organism>
<feature type="repeat" description="Solcar" evidence="9">
    <location>
        <begin position="14"/>
        <end position="100"/>
    </location>
</feature>
<dbReference type="Gene3D" id="1.50.40.10">
    <property type="entry name" value="Mitochondrial carrier domain"/>
    <property type="match status" value="1"/>
</dbReference>
<dbReference type="GO" id="GO:0005743">
    <property type="term" value="C:mitochondrial inner membrane"/>
    <property type="evidence" value="ECO:0007669"/>
    <property type="project" value="UniProtKB-SubCell"/>
</dbReference>
<dbReference type="EMBL" id="AMQN01004514">
    <property type="status" value="NOT_ANNOTATED_CDS"/>
    <property type="molecule type" value="Genomic_DNA"/>
</dbReference>
<dbReference type="Pfam" id="PF00153">
    <property type="entry name" value="Mito_carr"/>
    <property type="match status" value="3"/>
</dbReference>
<evidence type="ECO:0000313" key="11">
    <source>
        <dbReference type="EMBL" id="ELU15657.1"/>
    </source>
</evidence>
<dbReference type="SUPFAM" id="SSF103506">
    <property type="entry name" value="Mitochondrial carrier"/>
    <property type="match status" value="1"/>
</dbReference>
<gene>
    <name evidence="11" type="ORF">CAPTEDRAFT_187133</name>
</gene>
<protein>
    <submittedName>
        <fullName evidence="11 12">Uncharacterized protein</fullName>
    </submittedName>
</protein>
<dbReference type="AlphaFoldDB" id="R7VAV2"/>
<evidence type="ECO:0000313" key="13">
    <source>
        <dbReference type="Proteomes" id="UP000014760"/>
    </source>
</evidence>
<comment type="similarity">
    <text evidence="2 10">Belongs to the mitochondrial carrier (TC 2.A.29) family.</text>
</comment>
<sequence length="316" mass="34962">MAMKTPMSSQESREFIVKTFISGGVAGCCAKTTVAPFDRIKILLQAHHKNYKHLGVISAVNKVIQWEGIPGLYRGNGAQMVRIFPYAAVQFTSYEYYKEWLRLHFGPGHLSKLAAGSLAGMTAVMLTYPLDVIRTRLAFQVAGETVYAGIFDAFRVMVTREGGLRALYKGIVPTMLGMAPYAGLSFYCFESLKVLLLEKFPDLCGKPCSMGDGSLVLIIPAKLLCGGLAGALAQTVSYPLDVARRKMQLSLMLPESHKFKNWHTTLKVVFTEHGVRNGLYRGLSINYIKVTPMVAVSFSMYELMKQILGLDTHADR</sequence>
<dbReference type="InterPro" id="IPR023395">
    <property type="entry name" value="MCP_dom_sf"/>
</dbReference>
<evidence type="ECO:0000256" key="6">
    <source>
        <dbReference type="ARBA" id="ARBA00022792"/>
    </source>
</evidence>
<dbReference type="PROSITE" id="PS50920">
    <property type="entry name" value="SOLCAR"/>
    <property type="match status" value="3"/>
</dbReference>
<name>R7VAV2_CAPTE</name>
<dbReference type="EnsemblMetazoa" id="CapteT187133">
    <property type="protein sequence ID" value="CapteP187133"/>
    <property type="gene ID" value="CapteG187133"/>
</dbReference>
<dbReference type="OMA" id="YKMSVPK"/>
<reference evidence="11 13" key="2">
    <citation type="journal article" date="2013" name="Nature">
        <title>Insights into bilaterian evolution from three spiralian genomes.</title>
        <authorList>
            <person name="Simakov O."/>
            <person name="Marletaz F."/>
            <person name="Cho S.J."/>
            <person name="Edsinger-Gonzales E."/>
            <person name="Havlak P."/>
            <person name="Hellsten U."/>
            <person name="Kuo D.H."/>
            <person name="Larsson T."/>
            <person name="Lv J."/>
            <person name="Arendt D."/>
            <person name="Savage R."/>
            <person name="Osoegawa K."/>
            <person name="de Jong P."/>
            <person name="Grimwood J."/>
            <person name="Chapman J.A."/>
            <person name="Shapiro H."/>
            <person name="Aerts A."/>
            <person name="Otillar R.P."/>
            <person name="Terry A.Y."/>
            <person name="Boore J.L."/>
            <person name="Grigoriev I.V."/>
            <person name="Lindberg D.R."/>
            <person name="Seaver E.C."/>
            <person name="Weisblat D.A."/>
            <person name="Putnam N.H."/>
            <person name="Rokhsar D.S."/>
        </authorList>
    </citation>
    <scope>NUCLEOTIDE SEQUENCE</scope>
    <source>
        <strain evidence="11 13">I ESC-2004</strain>
    </source>
</reference>
<dbReference type="InterPro" id="IPR018108">
    <property type="entry name" value="MCP_transmembrane"/>
</dbReference>
<evidence type="ECO:0000256" key="4">
    <source>
        <dbReference type="ARBA" id="ARBA00022692"/>
    </source>
</evidence>
<dbReference type="GO" id="GO:0055085">
    <property type="term" value="P:transmembrane transport"/>
    <property type="evidence" value="ECO:0007669"/>
    <property type="project" value="InterPro"/>
</dbReference>
<evidence type="ECO:0000256" key="1">
    <source>
        <dbReference type="ARBA" id="ARBA00004448"/>
    </source>
</evidence>
<evidence type="ECO:0000256" key="10">
    <source>
        <dbReference type="RuleBase" id="RU000488"/>
    </source>
</evidence>
<reference evidence="13" key="1">
    <citation type="submission" date="2012-12" db="EMBL/GenBank/DDBJ databases">
        <authorList>
            <person name="Hellsten U."/>
            <person name="Grimwood J."/>
            <person name="Chapman J.A."/>
            <person name="Shapiro H."/>
            <person name="Aerts A."/>
            <person name="Otillar R.P."/>
            <person name="Terry A.Y."/>
            <person name="Boore J.L."/>
            <person name="Simakov O."/>
            <person name="Marletaz F."/>
            <person name="Cho S.-J."/>
            <person name="Edsinger-Gonzales E."/>
            <person name="Havlak P."/>
            <person name="Kuo D.-H."/>
            <person name="Larsson T."/>
            <person name="Lv J."/>
            <person name="Arendt D."/>
            <person name="Savage R."/>
            <person name="Osoegawa K."/>
            <person name="de Jong P."/>
            <person name="Lindberg D.R."/>
            <person name="Seaver E.C."/>
            <person name="Weisblat D.A."/>
            <person name="Putnam N.H."/>
            <person name="Grigoriev I.V."/>
            <person name="Rokhsar D.S."/>
        </authorList>
    </citation>
    <scope>NUCLEOTIDE SEQUENCE</scope>
    <source>
        <strain evidence="13">I ESC-2004</strain>
    </source>
</reference>
<keyword evidence="5" id="KW-0677">Repeat</keyword>
<reference evidence="12" key="3">
    <citation type="submission" date="2015-06" db="UniProtKB">
        <authorList>
            <consortium name="EnsemblMetazoa"/>
        </authorList>
    </citation>
    <scope>IDENTIFICATION</scope>
</reference>
<keyword evidence="6" id="KW-0999">Mitochondrion inner membrane</keyword>
<evidence type="ECO:0000313" key="12">
    <source>
        <dbReference type="EnsemblMetazoa" id="CapteP187133"/>
    </source>
</evidence>
<dbReference type="InterPro" id="IPR002067">
    <property type="entry name" value="MCP"/>
</dbReference>
<evidence type="ECO:0000256" key="5">
    <source>
        <dbReference type="ARBA" id="ARBA00022737"/>
    </source>
</evidence>
<accession>R7VAV2</accession>
<feature type="repeat" description="Solcar" evidence="9">
    <location>
        <begin position="107"/>
        <end position="195"/>
    </location>
</feature>
<dbReference type="PRINTS" id="PR00926">
    <property type="entry name" value="MITOCARRIER"/>
</dbReference>
<dbReference type="HOGENOM" id="CLU_015166_10_1_1"/>
<dbReference type="PANTHER" id="PTHR24089">
    <property type="entry name" value="SOLUTE CARRIER FAMILY 25"/>
    <property type="match status" value="1"/>
</dbReference>